<dbReference type="NCBIfam" id="TIGR00254">
    <property type="entry name" value="GGDEF"/>
    <property type="match status" value="1"/>
</dbReference>
<name>A0ABW5ZGR8_9BACL</name>
<accession>A0ABW5ZGR8</accession>
<evidence type="ECO:0000259" key="1">
    <source>
        <dbReference type="PROSITE" id="PS50883"/>
    </source>
</evidence>
<protein>
    <submittedName>
        <fullName evidence="3">EAL domain-containing protein</fullName>
    </submittedName>
</protein>
<dbReference type="Pfam" id="PF00990">
    <property type="entry name" value="GGDEF"/>
    <property type="match status" value="1"/>
</dbReference>
<dbReference type="InterPro" id="IPR003018">
    <property type="entry name" value="GAF"/>
</dbReference>
<feature type="domain" description="GGDEF" evidence="2">
    <location>
        <begin position="211"/>
        <end position="338"/>
    </location>
</feature>
<gene>
    <name evidence="3" type="ORF">ACFS5P_05295</name>
</gene>
<dbReference type="InterPro" id="IPR050706">
    <property type="entry name" value="Cyclic-di-GMP_PDE-like"/>
</dbReference>
<dbReference type="InterPro" id="IPR001633">
    <property type="entry name" value="EAL_dom"/>
</dbReference>
<sequence>MLNNDHELFKIQQQRLFQLAKIKKVSSNDLQYTIEQLCEAMSEMIQCERVSVWTFDQERPALTALNIYHKGQHSNGEVLHKEQFPHYFNLLQGNRVLSIPDVSTDQRVKELYPHYFEASGHIRSMIDAPIVMASGVIGVICCETSEKIDWGKLEESLAGTFADLIAFIFDRIQKQELEEKLEFLAYYDQLTFLPNLNMFYKEADRRLKESSHPSVCYIEIDQFTQMVDAIGYDSGDAIVKAIAERFLQILKPGEFLAQADQFHFVLFTSHTQVENRIAELQVSLAEPFKVNGFDVAASFSFGISMNDHSIKELLQTAQIALNKGKEHSSRNSLTYFSEEMKESSRDYFEIEMNLRKGLIENQFTLYFQPQISGPDARIDGFEALVRWNHPEIGLVRPDIFIPLAESTGFIVPLGEWIMHESLKTLRKFHEAGMTHLGVSVNISSRQFIHEHFPQMIFQALEQYQLSPDKLCLEITESVAMEESTIVLERLHLFTEKGVKLSVDDFGTGFSAFVYLQDYPINEIKIDREFIRLLTQNKKSEALVKTIIDLADNLRLSVIAEGVETQDQLVLLQSLGCQRFQGYLISKPVPPGDLTQWIENFRPEHMM</sequence>
<dbReference type="PANTHER" id="PTHR33121:SF71">
    <property type="entry name" value="OXYGEN SENSOR PROTEIN DOSP"/>
    <property type="match status" value="1"/>
</dbReference>
<dbReference type="Gene3D" id="3.30.70.270">
    <property type="match status" value="1"/>
</dbReference>
<evidence type="ECO:0000313" key="3">
    <source>
        <dbReference type="EMBL" id="MFD2911283.1"/>
    </source>
</evidence>
<dbReference type="InterPro" id="IPR035919">
    <property type="entry name" value="EAL_sf"/>
</dbReference>
<comment type="caution">
    <text evidence="3">The sequence shown here is derived from an EMBL/GenBank/DDBJ whole genome shotgun (WGS) entry which is preliminary data.</text>
</comment>
<organism evidence="3 4">
    <name type="scientific">Jeotgalibacillus terrae</name>
    <dbReference type="NCBI Taxonomy" id="587735"/>
    <lineage>
        <taxon>Bacteria</taxon>
        <taxon>Bacillati</taxon>
        <taxon>Bacillota</taxon>
        <taxon>Bacilli</taxon>
        <taxon>Bacillales</taxon>
        <taxon>Caryophanaceae</taxon>
        <taxon>Jeotgalibacillus</taxon>
    </lineage>
</organism>
<dbReference type="PANTHER" id="PTHR33121">
    <property type="entry name" value="CYCLIC DI-GMP PHOSPHODIESTERASE PDEF"/>
    <property type="match status" value="1"/>
</dbReference>
<dbReference type="Pfam" id="PF01590">
    <property type="entry name" value="GAF"/>
    <property type="match status" value="1"/>
</dbReference>
<dbReference type="SUPFAM" id="SSF141868">
    <property type="entry name" value="EAL domain-like"/>
    <property type="match status" value="1"/>
</dbReference>
<dbReference type="CDD" id="cd01949">
    <property type="entry name" value="GGDEF"/>
    <property type="match status" value="1"/>
</dbReference>
<dbReference type="EMBL" id="JBHUPG010000007">
    <property type="protein sequence ID" value="MFD2911283.1"/>
    <property type="molecule type" value="Genomic_DNA"/>
</dbReference>
<keyword evidence="4" id="KW-1185">Reference proteome</keyword>
<dbReference type="InterPro" id="IPR029787">
    <property type="entry name" value="Nucleotide_cyclase"/>
</dbReference>
<dbReference type="Gene3D" id="3.30.450.40">
    <property type="match status" value="1"/>
</dbReference>
<dbReference type="RefSeq" id="WP_204728494.1">
    <property type="nucleotide sequence ID" value="NZ_JAFBDK010000004.1"/>
</dbReference>
<dbReference type="Gene3D" id="3.20.20.450">
    <property type="entry name" value="EAL domain"/>
    <property type="match status" value="1"/>
</dbReference>
<dbReference type="InterPro" id="IPR000160">
    <property type="entry name" value="GGDEF_dom"/>
</dbReference>
<evidence type="ECO:0000259" key="2">
    <source>
        <dbReference type="PROSITE" id="PS50887"/>
    </source>
</evidence>
<dbReference type="Proteomes" id="UP001597561">
    <property type="component" value="Unassembled WGS sequence"/>
</dbReference>
<dbReference type="PROSITE" id="PS50883">
    <property type="entry name" value="EAL"/>
    <property type="match status" value="1"/>
</dbReference>
<dbReference type="SMART" id="SM00267">
    <property type="entry name" value="GGDEF"/>
    <property type="match status" value="1"/>
</dbReference>
<feature type="domain" description="EAL" evidence="1">
    <location>
        <begin position="347"/>
        <end position="601"/>
    </location>
</feature>
<dbReference type="SMART" id="SM00065">
    <property type="entry name" value="GAF"/>
    <property type="match status" value="1"/>
</dbReference>
<dbReference type="InterPro" id="IPR043128">
    <property type="entry name" value="Rev_trsase/Diguanyl_cyclase"/>
</dbReference>
<dbReference type="SMART" id="SM00052">
    <property type="entry name" value="EAL"/>
    <property type="match status" value="1"/>
</dbReference>
<dbReference type="PROSITE" id="PS50887">
    <property type="entry name" value="GGDEF"/>
    <property type="match status" value="1"/>
</dbReference>
<dbReference type="Pfam" id="PF00563">
    <property type="entry name" value="EAL"/>
    <property type="match status" value="1"/>
</dbReference>
<evidence type="ECO:0000313" key="4">
    <source>
        <dbReference type="Proteomes" id="UP001597561"/>
    </source>
</evidence>
<reference evidence="4" key="1">
    <citation type="journal article" date="2019" name="Int. J. Syst. Evol. Microbiol.">
        <title>The Global Catalogue of Microorganisms (GCM) 10K type strain sequencing project: providing services to taxonomists for standard genome sequencing and annotation.</title>
        <authorList>
            <consortium name="The Broad Institute Genomics Platform"/>
            <consortium name="The Broad Institute Genome Sequencing Center for Infectious Disease"/>
            <person name="Wu L."/>
            <person name="Ma J."/>
        </authorList>
    </citation>
    <scope>NUCLEOTIDE SEQUENCE [LARGE SCALE GENOMIC DNA]</scope>
    <source>
        <strain evidence="4">KCTC 13528</strain>
    </source>
</reference>
<dbReference type="SUPFAM" id="SSF55073">
    <property type="entry name" value="Nucleotide cyclase"/>
    <property type="match status" value="1"/>
</dbReference>
<dbReference type="CDD" id="cd01948">
    <property type="entry name" value="EAL"/>
    <property type="match status" value="1"/>
</dbReference>
<proteinExistence type="predicted"/>
<dbReference type="InterPro" id="IPR029016">
    <property type="entry name" value="GAF-like_dom_sf"/>
</dbReference>
<dbReference type="SUPFAM" id="SSF55781">
    <property type="entry name" value="GAF domain-like"/>
    <property type="match status" value="1"/>
</dbReference>